<comment type="caution">
    <text evidence="3">The sequence shown here is derived from an EMBL/GenBank/DDBJ whole genome shotgun (WGS) entry which is preliminary data.</text>
</comment>
<dbReference type="EMBL" id="WOGT01000004">
    <property type="protein sequence ID" value="MUN55274.1"/>
    <property type="molecule type" value="Genomic_DNA"/>
</dbReference>
<dbReference type="Pfam" id="PF02517">
    <property type="entry name" value="Rce1-like"/>
    <property type="match status" value="1"/>
</dbReference>
<dbReference type="GO" id="GO:0004175">
    <property type="term" value="F:endopeptidase activity"/>
    <property type="evidence" value="ECO:0007669"/>
    <property type="project" value="UniProtKB-ARBA"/>
</dbReference>
<protein>
    <submittedName>
        <fullName evidence="3">CPBP family intramembrane metalloprotease</fullName>
    </submittedName>
</protein>
<feature type="transmembrane region" description="Helical" evidence="1">
    <location>
        <begin position="78"/>
        <end position="103"/>
    </location>
</feature>
<organism evidence="3 4">
    <name type="scientific">Rothia koreensis</name>
    <dbReference type="NCBI Taxonomy" id="592378"/>
    <lineage>
        <taxon>Bacteria</taxon>
        <taxon>Bacillati</taxon>
        <taxon>Actinomycetota</taxon>
        <taxon>Actinomycetes</taxon>
        <taxon>Micrococcales</taxon>
        <taxon>Micrococcaceae</taxon>
        <taxon>Rothia</taxon>
    </lineage>
</organism>
<feature type="transmembrane region" description="Helical" evidence="1">
    <location>
        <begin position="203"/>
        <end position="221"/>
    </location>
</feature>
<keyword evidence="1" id="KW-0812">Transmembrane</keyword>
<name>A0A7K1LJA2_9MICC</name>
<evidence type="ECO:0000313" key="3">
    <source>
        <dbReference type="EMBL" id="MUN55274.1"/>
    </source>
</evidence>
<evidence type="ECO:0000256" key="1">
    <source>
        <dbReference type="SAM" id="Phobius"/>
    </source>
</evidence>
<keyword evidence="1" id="KW-1133">Transmembrane helix</keyword>
<proteinExistence type="predicted"/>
<keyword evidence="4" id="KW-1185">Reference proteome</keyword>
<evidence type="ECO:0000313" key="4">
    <source>
        <dbReference type="Proteomes" id="UP000462152"/>
    </source>
</evidence>
<reference evidence="3 4" key="1">
    <citation type="submission" date="2019-12" db="EMBL/GenBank/DDBJ databases">
        <authorList>
            <person name="Li J."/>
            <person name="Shi Y."/>
            <person name="Xu G."/>
            <person name="Xiao D."/>
            <person name="Ran X."/>
        </authorList>
    </citation>
    <scope>NUCLEOTIDE SEQUENCE [LARGE SCALE GENOMIC DNA]</scope>
    <source>
        <strain evidence="3 4">JCM 15915</strain>
    </source>
</reference>
<dbReference type="InterPro" id="IPR003675">
    <property type="entry name" value="Rce1/LyrA-like_dom"/>
</dbReference>
<dbReference type="GO" id="GO:0008237">
    <property type="term" value="F:metallopeptidase activity"/>
    <property type="evidence" value="ECO:0007669"/>
    <property type="project" value="UniProtKB-KW"/>
</dbReference>
<feature type="domain" description="CAAX prenyl protease 2/Lysostaphin resistance protein A-like" evidence="2">
    <location>
        <begin position="123"/>
        <end position="211"/>
    </location>
</feature>
<feature type="transmembrane region" description="Helical" evidence="1">
    <location>
        <begin position="165"/>
        <end position="191"/>
    </location>
</feature>
<keyword evidence="1" id="KW-0472">Membrane</keyword>
<dbReference type="GO" id="GO:0080120">
    <property type="term" value="P:CAAX-box protein maturation"/>
    <property type="evidence" value="ECO:0007669"/>
    <property type="project" value="UniProtKB-ARBA"/>
</dbReference>
<evidence type="ECO:0000259" key="2">
    <source>
        <dbReference type="Pfam" id="PF02517"/>
    </source>
</evidence>
<dbReference type="RefSeq" id="WP_129316437.1">
    <property type="nucleotide sequence ID" value="NZ_NOIQ01000029.1"/>
</dbReference>
<dbReference type="OrthoDB" id="4407663at2"/>
<dbReference type="GO" id="GO:0006508">
    <property type="term" value="P:proteolysis"/>
    <property type="evidence" value="ECO:0007669"/>
    <property type="project" value="UniProtKB-KW"/>
</dbReference>
<dbReference type="AlphaFoldDB" id="A0A7K1LJA2"/>
<keyword evidence="3" id="KW-0482">Metalloprotease</keyword>
<sequence>MPTVANPWTSRVLVVLLPAFLGAAGLLTASLSGKGSALFYVATFFTAAVYVTVWLLGPVRTSSPAERGRYRGLDGPGWARGLGRGAGIGLALLAVFALGALVVRSVPVLADPVGALLDNLRQGPLALTILTTAVNGVAEELFFRDVVPHGIQASPRLVAICSVGLYAAVTVAMGVPLLVFAALVIGGATYAEARTTRRLHSPIALHLVWSLGMLVVLPPLMGA</sequence>
<dbReference type="Proteomes" id="UP000462152">
    <property type="component" value="Unassembled WGS sequence"/>
</dbReference>
<gene>
    <name evidence="3" type="ORF">GMA10_08645</name>
</gene>
<keyword evidence="3" id="KW-0645">Protease</keyword>
<feature type="transmembrane region" description="Helical" evidence="1">
    <location>
        <begin position="37"/>
        <end position="57"/>
    </location>
</feature>
<feature type="transmembrane region" description="Helical" evidence="1">
    <location>
        <begin position="12"/>
        <end position="31"/>
    </location>
</feature>
<keyword evidence="3" id="KW-0378">Hydrolase</keyword>
<accession>A0A7K1LJA2</accession>